<evidence type="ECO:0000256" key="3">
    <source>
        <dbReference type="ARBA" id="ARBA00023002"/>
    </source>
</evidence>
<evidence type="ECO:0000313" key="7">
    <source>
        <dbReference type="Proteomes" id="UP001165135"/>
    </source>
</evidence>
<dbReference type="GO" id="GO:0008726">
    <property type="term" value="F:alkanesulfonate monooxygenase activity"/>
    <property type="evidence" value="ECO:0007669"/>
    <property type="project" value="TreeGrafter"/>
</dbReference>
<dbReference type="NCBIfam" id="TIGR03619">
    <property type="entry name" value="F420_Rv2161c"/>
    <property type="match status" value="1"/>
</dbReference>
<protein>
    <submittedName>
        <fullName evidence="6">LLM class F420-dependent oxidoreductase</fullName>
    </submittedName>
</protein>
<evidence type="ECO:0000313" key="6">
    <source>
        <dbReference type="EMBL" id="GLY73864.1"/>
    </source>
</evidence>
<dbReference type="InterPro" id="IPR019921">
    <property type="entry name" value="Lucif-like_OxRdtase_Rv2161c"/>
</dbReference>
<keyword evidence="4" id="KW-0503">Monooxygenase</keyword>
<dbReference type="Pfam" id="PF00296">
    <property type="entry name" value="Bac_luciferase"/>
    <property type="match status" value="1"/>
</dbReference>
<dbReference type="PANTHER" id="PTHR42847">
    <property type="entry name" value="ALKANESULFONATE MONOOXYGENASE"/>
    <property type="match status" value="1"/>
</dbReference>
<accession>A0A9W6RDJ4</accession>
<dbReference type="RefSeq" id="WP_285619453.1">
    <property type="nucleotide sequence ID" value="NZ_BSTJ01000002.1"/>
</dbReference>
<keyword evidence="2" id="KW-0288">FMN</keyword>
<reference evidence="6" key="1">
    <citation type="submission" date="2023-03" db="EMBL/GenBank/DDBJ databases">
        <title>Actinoallomurus iriomotensis NBRC 103681.</title>
        <authorList>
            <person name="Ichikawa N."/>
            <person name="Sato H."/>
            <person name="Tonouchi N."/>
        </authorList>
    </citation>
    <scope>NUCLEOTIDE SEQUENCE</scope>
    <source>
        <strain evidence="6">NBRC 103681</strain>
    </source>
</reference>
<dbReference type="GO" id="GO:0046306">
    <property type="term" value="P:alkanesulfonate catabolic process"/>
    <property type="evidence" value="ECO:0007669"/>
    <property type="project" value="TreeGrafter"/>
</dbReference>
<evidence type="ECO:0000256" key="2">
    <source>
        <dbReference type="ARBA" id="ARBA00022643"/>
    </source>
</evidence>
<dbReference type="PANTHER" id="PTHR42847:SF4">
    <property type="entry name" value="ALKANESULFONATE MONOOXYGENASE-RELATED"/>
    <property type="match status" value="1"/>
</dbReference>
<organism evidence="6 7">
    <name type="scientific">Actinoallomurus iriomotensis</name>
    <dbReference type="NCBI Taxonomy" id="478107"/>
    <lineage>
        <taxon>Bacteria</taxon>
        <taxon>Bacillati</taxon>
        <taxon>Actinomycetota</taxon>
        <taxon>Actinomycetes</taxon>
        <taxon>Streptosporangiales</taxon>
        <taxon>Thermomonosporaceae</taxon>
        <taxon>Actinoallomurus</taxon>
    </lineage>
</organism>
<keyword evidence="1" id="KW-0285">Flavoprotein</keyword>
<dbReference type="InterPro" id="IPR050172">
    <property type="entry name" value="SsuD_RutA_monooxygenase"/>
</dbReference>
<keyword evidence="3" id="KW-0560">Oxidoreductase</keyword>
<dbReference type="EMBL" id="BSTJ01000002">
    <property type="protein sequence ID" value="GLY73864.1"/>
    <property type="molecule type" value="Genomic_DNA"/>
</dbReference>
<evidence type="ECO:0000256" key="4">
    <source>
        <dbReference type="ARBA" id="ARBA00023033"/>
    </source>
</evidence>
<dbReference type="InterPro" id="IPR011251">
    <property type="entry name" value="Luciferase-like_dom"/>
</dbReference>
<proteinExistence type="predicted"/>
<comment type="caution">
    <text evidence="6">The sequence shown here is derived from an EMBL/GenBank/DDBJ whole genome shotgun (WGS) entry which is preliminary data.</text>
</comment>
<evidence type="ECO:0000259" key="5">
    <source>
        <dbReference type="Pfam" id="PF00296"/>
    </source>
</evidence>
<dbReference type="SUPFAM" id="SSF51679">
    <property type="entry name" value="Bacterial luciferase-like"/>
    <property type="match status" value="1"/>
</dbReference>
<gene>
    <name evidence="6" type="ORF">Airi01_021310</name>
</gene>
<dbReference type="Gene3D" id="3.20.20.30">
    <property type="entry name" value="Luciferase-like domain"/>
    <property type="match status" value="1"/>
</dbReference>
<evidence type="ECO:0000256" key="1">
    <source>
        <dbReference type="ARBA" id="ARBA00022630"/>
    </source>
</evidence>
<dbReference type="InterPro" id="IPR036661">
    <property type="entry name" value="Luciferase-like_sf"/>
</dbReference>
<name>A0A9W6RDJ4_9ACTN</name>
<sequence>MEFGVATFVTDEGIAPARLGEALEERGFASLFVAEHTHITVERQSQWPEEGELPRKYYRTLDPFVTLTAAAVVTERLLLGTGILLLVERDPIISAKEIASLDQVSDGRAVVGIGAGWNLEEMRNHGTDPKTRMALLRERVQAMKEIWTKDQAEYHGTFVNFDPIFCWPKPVQRPHPPIVVGGNGPKALDRTLEYGDGWMPTYGLGPEEIARRIAELERRAMETGRGRVPVSVYAVPGEREAVARLADAGVDRVLFDLPTLPDEETRRTLDELAVVARSFTA</sequence>
<dbReference type="Proteomes" id="UP001165135">
    <property type="component" value="Unassembled WGS sequence"/>
</dbReference>
<feature type="domain" description="Luciferase-like" evidence="5">
    <location>
        <begin position="18"/>
        <end position="244"/>
    </location>
</feature>
<dbReference type="AlphaFoldDB" id="A0A9W6RDJ4"/>